<dbReference type="AlphaFoldDB" id="A0A7M5XF82"/>
<keyword evidence="2" id="KW-0805">Transcription regulation</keyword>
<organism evidence="9 10">
    <name type="scientific">Clytia hemisphaerica</name>
    <dbReference type="NCBI Taxonomy" id="252671"/>
    <lineage>
        <taxon>Eukaryota</taxon>
        <taxon>Metazoa</taxon>
        <taxon>Cnidaria</taxon>
        <taxon>Hydrozoa</taxon>
        <taxon>Hydroidolina</taxon>
        <taxon>Leptothecata</taxon>
        <taxon>Obeliida</taxon>
        <taxon>Clytiidae</taxon>
        <taxon>Clytia</taxon>
    </lineage>
</organism>
<dbReference type="GO" id="GO:0000978">
    <property type="term" value="F:RNA polymerase II cis-regulatory region sequence-specific DNA binding"/>
    <property type="evidence" value="ECO:0007669"/>
    <property type="project" value="TreeGrafter"/>
</dbReference>
<dbReference type="EnsemblMetazoa" id="CLYHEMT022546.1">
    <property type="protein sequence ID" value="CLYHEMP022546.1"/>
    <property type="gene ID" value="CLYHEMG022546"/>
</dbReference>
<feature type="region of interest" description="Disordered" evidence="7">
    <location>
        <begin position="170"/>
        <end position="219"/>
    </location>
</feature>
<evidence type="ECO:0000256" key="1">
    <source>
        <dbReference type="ARBA" id="ARBA00004123"/>
    </source>
</evidence>
<feature type="compositionally biased region" description="Acidic residues" evidence="7">
    <location>
        <begin position="183"/>
        <end position="196"/>
    </location>
</feature>
<evidence type="ECO:0000256" key="2">
    <source>
        <dbReference type="ARBA" id="ARBA00023015"/>
    </source>
</evidence>
<dbReference type="InterPro" id="IPR040223">
    <property type="entry name" value="PAR_bZIP"/>
</dbReference>
<keyword evidence="6" id="KW-0175">Coiled coil</keyword>
<dbReference type="GeneID" id="136798272"/>
<dbReference type="GO" id="GO:0000981">
    <property type="term" value="F:DNA-binding transcription factor activity, RNA polymerase II-specific"/>
    <property type="evidence" value="ECO:0007669"/>
    <property type="project" value="TreeGrafter"/>
</dbReference>
<dbReference type="Pfam" id="PF07716">
    <property type="entry name" value="bZIP_2"/>
    <property type="match status" value="1"/>
</dbReference>
<evidence type="ECO:0000313" key="10">
    <source>
        <dbReference type="Proteomes" id="UP000594262"/>
    </source>
</evidence>
<keyword evidence="3" id="KW-0238">DNA-binding</keyword>
<evidence type="ECO:0000256" key="6">
    <source>
        <dbReference type="SAM" id="Coils"/>
    </source>
</evidence>
<dbReference type="PROSITE" id="PS50217">
    <property type="entry name" value="BZIP"/>
    <property type="match status" value="1"/>
</dbReference>
<dbReference type="RefSeq" id="XP_066910954.1">
    <property type="nucleotide sequence ID" value="XM_067054853.1"/>
</dbReference>
<keyword evidence="4" id="KW-0804">Transcription</keyword>
<dbReference type="GO" id="GO:0005634">
    <property type="term" value="C:nucleus"/>
    <property type="evidence" value="ECO:0007669"/>
    <property type="project" value="UniProtKB-SubCell"/>
</dbReference>
<dbReference type="PANTHER" id="PTHR11988:SF27">
    <property type="entry name" value="GH27708P"/>
    <property type="match status" value="1"/>
</dbReference>
<comment type="subcellular location">
    <subcellularLocation>
        <location evidence="1">Nucleus</location>
    </subcellularLocation>
</comment>
<evidence type="ECO:0000256" key="5">
    <source>
        <dbReference type="ARBA" id="ARBA00023242"/>
    </source>
</evidence>
<evidence type="ECO:0000313" key="9">
    <source>
        <dbReference type="EnsemblMetazoa" id="CLYHEMP022546.1"/>
    </source>
</evidence>
<dbReference type="PANTHER" id="PTHR11988">
    <property type="entry name" value="THYROTROPH EMBRYONIC FACTOR RELATED"/>
    <property type="match status" value="1"/>
</dbReference>
<sequence>MTTDTSNNEYLDLDDLIDELDARKQLKANSDENVTYNSLLQTITQIGKMADKNDKLFPNKNQSQDLTADLFANMSDSEMISHFLPMRGIDFDQGVSDEISLEKEEKKKNEEIKQAFYADEFMPHRMMPQLNPLYHLSAFKSIVSNAKSGNNKRSKNEVSTIDFEAKEPVSQVVIKEPVPPQIESEEDEESGLEDDEPQAKRSATRVIKRRKPRTYKYNPKPLQHKVCRSFVPDDLKDGEYWARRKRNNEAAKKSREERRKKELEILNSYELMKQEYSQIKIENIRLKARNSVLEKQVTELKCKLK</sequence>
<dbReference type="Gene3D" id="1.20.5.170">
    <property type="match status" value="1"/>
</dbReference>
<evidence type="ECO:0000256" key="4">
    <source>
        <dbReference type="ARBA" id="ARBA00023163"/>
    </source>
</evidence>
<dbReference type="OrthoDB" id="6022300at2759"/>
<dbReference type="InterPro" id="IPR046347">
    <property type="entry name" value="bZIP_sf"/>
</dbReference>
<proteinExistence type="predicted"/>
<dbReference type="CDD" id="cd14695">
    <property type="entry name" value="bZIP_HLF"/>
    <property type="match status" value="1"/>
</dbReference>
<accession>A0A7M5XF82</accession>
<feature type="coiled-coil region" evidence="6">
    <location>
        <begin position="246"/>
        <end position="303"/>
    </location>
</feature>
<dbReference type="SUPFAM" id="SSF57959">
    <property type="entry name" value="Leucine zipper domain"/>
    <property type="match status" value="1"/>
</dbReference>
<feature type="domain" description="BZIP" evidence="8">
    <location>
        <begin position="237"/>
        <end position="300"/>
    </location>
</feature>
<protein>
    <recommendedName>
        <fullName evidence="8">BZIP domain-containing protein</fullName>
    </recommendedName>
</protein>
<feature type="compositionally biased region" description="Basic residues" evidence="7">
    <location>
        <begin position="202"/>
        <end position="214"/>
    </location>
</feature>
<dbReference type="Proteomes" id="UP000594262">
    <property type="component" value="Unplaced"/>
</dbReference>
<evidence type="ECO:0000259" key="8">
    <source>
        <dbReference type="PROSITE" id="PS50217"/>
    </source>
</evidence>
<name>A0A7M5XF82_9CNID</name>
<keyword evidence="5" id="KW-0539">Nucleus</keyword>
<evidence type="ECO:0000256" key="3">
    <source>
        <dbReference type="ARBA" id="ARBA00023125"/>
    </source>
</evidence>
<dbReference type="InterPro" id="IPR004827">
    <property type="entry name" value="bZIP"/>
</dbReference>
<keyword evidence="10" id="KW-1185">Reference proteome</keyword>
<evidence type="ECO:0000256" key="7">
    <source>
        <dbReference type="SAM" id="MobiDB-lite"/>
    </source>
</evidence>
<reference evidence="9" key="1">
    <citation type="submission" date="2021-01" db="UniProtKB">
        <authorList>
            <consortium name="EnsemblMetazoa"/>
        </authorList>
    </citation>
    <scope>IDENTIFICATION</scope>
</reference>